<evidence type="ECO:0000256" key="2">
    <source>
        <dbReference type="SAM" id="SignalP"/>
    </source>
</evidence>
<proteinExistence type="predicted"/>
<feature type="signal peptide" evidence="2">
    <location>
        <begin position="1"/>
        <end position="18"/>
    </location>
</feature>
<dbReference type="Proteomes" id="UP001059745">
    <property type="component" value="Chromosome 1"/>
</dbReference>
<feature type="chain" id="PRO_5044267188" description="Lipoprotein" evidence="2">
    <location>
        <begin position="19"/>
        <end position="167"/>
    </location>
</feature>
<dbReference type="AlphaFoldDB" id="A0AB38TQ20"/>
<reference evidence="3" key="1">
    <citation type="submission" date="2022-09" db="EMBL/GenBank/DDBJ databases">
        <title>Genomic of Burkholderia gladioli.</title>
        <authorList>
            <person name="Wu H."/>
        </authorList>
    </citation>
    <scope>NUCLEOTIDE SEQUENCE</scope>
    <source>
        <strain evidence="3">ZN-S4</strain>
    </source>
</reference>
<protein>
    <recommendedName>
        <fullName evidence="5">Lipoprotein</fullName>
    </recommendedName>
</protein>
<dbReference type="PROSITE" id="PS51257">
    <property type="entry name" value="PROKAR_LIPOPROTEIN"/>
    <property type="match status" value="1"/>
</dbReference>
<dbReference type="EMBL" id="CP104214">
    <property type="protein sequence ID" value="UWX69999.1"/>
    <property type="molecule type" value="Genomic_DNA"/>
</dbReference>
<organism evidence="3 4">
    <name type="scientific">Burkholderia gladioli</name>
    <name type="common">Pseudomonas marginata</name>
    <name type="synonym">Phytomonas marginata</name>
    <dbReference type="NCBI Taxonomy" id="28095"/>
    <lineage>
        <taxon>Bacteria</taxon>
        <taxon>Pseudomonadati</taxon>
        <taxon>Pseudomonadota</taxon>
        <taxon>Betaproteobacteria</taxon>
        <taxon>Burkholderiales</taxon>
        <taxon>Burkholderiaceae</taxon>
        <taxon>Burkholderia</taxon>
    </lineage>
</organism>
<dbReference type="RefSeq" id="WP_105852961.1">
    <property type="nucleotide sequence ID" value="NZ_CADEPW010000006.1"/>
</dbReference>
<evidence type="ECO:0000256" key="1">
    <source>
        <dbReference type="SAM" id="MobiDB-lite"/>
    </source>
</evidence>
<feature type="region of interest" description="Disordered" evidence="1">
    <location>
        <begin position="117"/>
        <end position="167"/>
    </location>
</feature>
<keyword evidence="2" id="KW-0732">Signal</keyword>
<name>A0AB38TQ20_BURGA</name>
<evidence type="ECO:0000313" key="4">
    <source>
        <dbReference type="Proteomes" id="UP001059745"/>
    </source>
</evidence>
<evidence type="ECO:0008006" key="5">
    <source>
        <dbReference type="Google" id="ProtNLM"/>
    </source>
</evidence>
<sequence>MKTTARIFPLLSSIALLAGCAPPPPPCDQLCQNINMDRMSVSAGMLDPRFLQYDLAEQKARQDLKQAIAAHDTHRAQVLQAVIDDITKKRNALDIAQRPQAQRQLQEQRQRLIETMHNAPPMSNVDPGAYARSRAPVQGGDDSEEIKRRALEQQQQFDDMVRREHGQ</sequence>
<evidence type="ECO:0000313" key="3">
    <source>
        <dbReference type="EMBL" id="UWX69999.1"/>
    </source>
</evidence>
<gene>
    <name evidence="3" type="ORF">NYZ96_17695</name>
</gene>
<accession>A0AB38TQ20</accession>